<dbReference type="AlphaFoldDB" id="A0AA97D9Q0"/>
<dbReference type="InterPro" id="IPR005846">
    <property type="entry name" value="A-D-PHexomutase_a/b/a-III"/>
</dbReference>
<dbReference type="PANTHER" id="PTHR42946">
    <property type="entry name" value="PHOSPHOHEXOSE MUTASE"/>
    <property type="match status" value="1"/>
</dbReference>
<name>A0AA97D9Q0_9FIRM</name>
<keyword evidence="3" id="KW-0597">Phosphoprotein</keyword>
<feature type="domain" description="Alpha-D-phosphohexomutase alpha/beta/alpha" evidence="6">
    <location>
        <begin position="282"/>
        <end position="397"/>
    </location>
</feature>
<dbReference type="Pfam" id="PF02880">
    <property type="entry name" value="PGM_PMM_III"/>
    <property type="match status" value="1"/>
</dbReference>
<dbReference type="InterPro" id="IPR005844">
    <property type="entry name" value="A-D-PHexomutase_a/b/a-I"/>
</dbReference>
<feature type="domain" description="Alpha-D-phosphohexomutase alpha/beta/alpha" evidence="5">
    <location>
        <begin position="190"/>
        <end position="276"/>
    </location>
</feature>
<evidence type="ECO:0000256" key="1">
    <source>
        <dbReference type="ARBA" id="ARBA00001946"/>
    </source>
</evidence>
<evidence type="ECO:0000259" key="5">
    <source>
        <dbReference type="Pfam" id="PF02879"/>
    </source>
</evidence>
<dbReference type="GO" id="GO:0004615">
    <property type="term" value="F:phosphomannomutase activity"/>
    <property type="evidence" value="ECO:0007669"/>
    <property type="project" value="TreeGrafter"/>
</dbReference>
<dbReference type="KEGG" id="carl:PXC00_12755"/>
<evidence type="ECO:0000313" key="7">
    <source>
        <dbReference type="EMBL" id="WOC32047.1"/>
    </source>
</evidence>
<dbReference type="InterPro" id="IPR005841">
    <property type="entry name" value="Alpha-D-phosphohexomutase_SF"/>
</dbReference>
<accession>A0AA97D9Q0</accession>
<organism evidence="7 8">
    <name type="scientific">Caproicibacterium argilliputei</name>
    <dbReference type="NCBI Taxonomy" id="3030016"/>
    <lineage>
        <taxon>Bacteria</taxon>
        <taxon>Bacillati</taxon>
        <taxon>Bacillota</taxon>
        <taxon>Clostridia</taxon>
        <taxon>Eubacteriales</taxon>
        <taxon>Oscillospiraceae</taxon>
        <taxon>Caproicibacterium</taxon>
    </lineage>
</organism>
<dbReference type="Pfam" id="PF02878">
    <property type="entry name" value="PGM_PMM_I"/>
    <property type="match status" value="1"/>
</dbReference>
<dbReference type="InterPro" id="IPR016055">
    <property type="entry name" value="A-D-PHexomutase_a/b/a-I/II/III"/>
</dbReference>
<dbReference type="GO" id="GO:0005975">
    <property type="term" value="P:carbohydrate metabolic process"/>
    <property type="evidence" value="ECO:0007669"/>
    <property type="project" value="InterPro"/>
</dbReference>
<dbReference type="InterPro" id="IPR005845">
    <property type="entry name" value="A-D-PHexomutase_a/b/a-II"/>
</dbReference>
<evidence type="ECO:0000256" key="3">
    <source>
        <dbReference type="ARBA" id="ARBA00022553"/>
    </source>
</evidence>
<dbReference type="Proteomes" id="UP001300604">
    <property type="component" value="Chromosome"/>
</dbReference>
<dbReference type="EMBL" id="CP135996">
    <property type="protein sequence ID" value="WOC32047.1"/>
    <property type="molecule type" value="Genomic_DNA"/>
</dbReference>
<dbReference type="Gene3D" id="3.40.120.10">
    <property type="entry name" value="Alpha-D-Glucose-1,6-Bisphosphate, subunit A, domain 3"/>
    <property type="match status" value="3"/>
</dbReference>
<dbReference type="CDD" id="cd03089">
    <property type="entry name" value="PMM_PGM"/>
    <property type="match status" value="1"/>
</dbReference>
<protein>
    <submittedName>
        <fullName evidence="7">Phosphomannomutase/phosphoglucomutase</fullName>
    </submittedName>
</protein>
<evidence type="ECO:0000259" key="4">
    <source>
        <dbReference type="Pfam" id="PF02878"/>
    </source>
</evidence>
<evidence type="ECO:0000259" key="6">
    <source>
        <dbReference type="Pfam" id="PF02880"/>
    </source>
</evidence>
<sequence>MLNADWKHFKSGTDIRGVASAGAPDGQPIDLTDETIEKMTAGFVLWLAAKTGTAPQNQTVSVGHDSRISAARIEAAVLRALTGAGCRVLRCGLASTPSMFMTTVDLGCTGAVQITASHHPFFRNGLKFFTREGGLEGSEIEQILEHAQNGDTPPALQGTSETVDYMAQYSARLRKMIQDGVKAADYAHPLTGFHIVVDAGNGAGGFYAKDVLEPLGADVTGSQFLEPDGMFPNHIPNPENEEAMKSVCAAVMQSHADLGVIFDTDVDRGGAVDHRGREINRNRLVALASAIALENAPGGTVVTDSVTSDGLKTYIEDVLGGKQRRFKRGYKNVIDEALRLNKAGVDCPLAIETSGHAAMRENYFLDDGAYLVTKIIIKTAVLRRQGKALEDLFAALPEPEEAAEVRLPILAEDFRTAGEAVLESLRNCAAHQPHWHLVPDNCEGVRISFDERAGDGWALLRLSVHDPILPLNMESNIAGGAAMIASQLYVNLRTHTDIDASPLETFIAND</sequence>
<evidence type="ECO:0000313" key="8">
    <source>
        <dbReference type="Proteomes" id="UP001300604"/>
    </source>
</evidence>
<evidence type="ECO:0000256" key="2">
    <source>
        <dbReference type="ARBA" id="ARBA00010231"/>
    </source>
</evidence>
<dbReference type="FunFam" id="3.40.120.10:FF:000010">
    <property type="entry name" value="phosphomannomutase/phosphoglucomutase isoform X1"/>
    <property type="match status" value="1"/>
</dbReference>
<keyword evidence="8" id="KW-1185">Reference proteome</keyword>
<comment type="similarity">
    <text evidence="2">Belongs to the phosphohexose mutase family.</text>
</comment>
<feature type="domain" description="Alpha-D-phosphohexomutase alpha/beta/alpha" evidence="4">
    <location>
        <begin position="14"/>
        <end position="149"/>
    </location>
</feature>
<dbReference type="PRINTS" id="PR00509">
    <property type="entry name" value="PGMPMM"/>
</dbReference>
<dbReference type="PANTHER" id="PTHR42946:SF1">
    <property type="entry name" value="PHOSPHOGLUCOMUTASE (ALPHA-D-GLUCOSE-1,6-BISPHOSPHATE-DEPENDENT)"/>
    <property type="match status" value="1"/>
</dbReference>
<reference evidence="8" key="1">
    <citation type="submission" date="2024-06" db="EMBL/GenBank/DDBJ databases">
        <title>Caproicibacterium argilliputei sp. nov, a novel caproic acid producing anaerobic bacterium isolated from pit mud.</title>
        <authorList>
            <person name="Zeng C."/>
        </authorList>
    </citation>
    <scope>NUCLEOTIDE SEQUENCE [LARGE SCALE GENOMIC DNA]</scope>
    <source>
        <strain evidence="8">ZCY20-5</strain>
    </source>
</reference>
<dbReference type="RefSeq" id="WP_275844110.1">
    <property type="nucleotide sequence ID" value="NZ_CP135996.1"/>
</dbReference>
<dbReference type="InterPro" id="IPR050060">
    <property type="entry name" value="Phosphoglucosamine_mutase"/>
</dbReference>
<reference evidence="7 8" key="2">
    <citation type="submission" date="2024-06" db="EMBL/GenBank/DDBJ databases">
        <title>Caproicibacterium argilliputei sp. nov, a novel caproic acid producing anaerobic bacterium isolated from pit mud.</title>
        <authorList>
            <person name="Xia S."/>
        </authorList>
    </citation>
    <scope>NUCLEOTIDE SEQUENCE [LARGE SCALE GENOMIC DNA]</scope>
    <source>
        <strain evidence="7 8">ZCY20-5</strain>
    </source>
</reference>
<dbReference type="SUPFAM" id="SSF53738">
    <property type="entry name" value="Phosphoglucomutase, first 3 domains"/>
    <property type="match status" value="3"/>
</dbReference>
<dbReference type="Pfam" id="PF02879">
    <property type="entry name" value="PGM_PMM_II"/>
    <property type="match status" value="1"/>
</dbReference>
<proteinExistence type="inferred from homology"/>
<gene>
    <name evidence="7" type="ORF">PXC00_12755</name>
</gene>
<comment type="cofactor">
    <cofactor evidence="1">
        <name>Mg(2+)</name>
        <dbReference type="ChEBI" id="CHEBI:18420"/>
    </cofactor>
</comment>